<keyword evidence="2" id="KW-1185">Reference proteome</keyword>
<proteinExistence type="predicted"/>
<accession>F1YNK2</accession>
<comment type="caution">
    <text evidence="1">The sequence shown here is derived from an EMBL/GenBank/DDBJ whole genome shotgun (WGS) entry which is preliminary data.</text>
</comment>
<evidence type="ECO:0008006" key="3">
    <source>
        <dbReference type="Google" id="ProtNLM"/>
    </source>
</evidence>
<evidence type="ECO:0000313" key="1">
    <source>
        <dbReference type="EMBL" id="EGD53739.1"/>
    </source>
</evidence>
<organism evidence="1 2">
    <name type="scientific">Gordonia neofelifaecis NRRL B-59395</name>
    <dbReference type="NCBI Taxonomy" id="644548"/>
    <lineage>
        <taxon>Bacteria</taxon>
        <taxon>Bacillati</taxon>
        <taxon>Actinomycetota</taxon>
        <taxon>Actinomycetes</taxon>
        <taxon>Mycobacteriales</taxon>
        <taxon>Gordoniaceae</taxon>
        <taxon>Gordonia</taxon>
    </lineage>
</organism>
<name>F1YNK2_9ACTN</name>
<gene>
    <name evidence="1" type="ORF">SCNU_17420</name>
</gene>
<dbReference type="AlphaFoldDB" id="F1YNK2"/>
<reference evidence="1 2" key="1">
    <citation type="journal article" date="2011" name="J. Bacteriol.">
        <title>Draft Genome Sequence of Gordonia neofelifaecis NRRL B-59395, a Cholesterol-Degrading Actinomycete.</title>
        <authorList>
            <person name="Ge F."/>
            <person name="Li W."/>
            <person name="Chen G."/>
            <person name="Liu Y."/>
            <person name="Zhang G."/>
            <person name="Yong B."/>
            <person name="Wang Q."/>
            <person name="Wang N."/>
            <person name="Huang Z."/>
            <person name="Li W."/>
            <person name="Wang J."/>
            <person name="Wu C."/>
            <person name="Xie Q."/>
            <person name="Liu G."/>
        </authorList>
    </citation>
    <scope>NUCLEOTIDE SEQUENCE [LARGE SCALE GENOMIC DNA]</scope>
    <source>
        <strain evidence="1 2">NRRL B-59395</strain>
    </source>
</reference>
<sequence>MAAYEDQVLALLPDHHGELLARAIGPGTDGTPNETQFIRLPDEVALDAYLGDPRRRGLAAERERVVERTVVFPVRFAGSAG</sequence>
<evidence type="ECO:0000313" key="2">
    <source>
        <dbReference type="Proteomes" id="UP000035065"/>
    </source>
</evidence>
<dbReference type="Proteomes" id="UP000035065">
    <property type="component" value="Unassembled WGS sequence"/>
</dbReference>
<dbReference type="EMBL" id="AEUD01000018">
    <property type="protein sequence ID" value="EGD53739.1"/>
    <property type="molecule type" value="Genomic_DNA"/>
</dbReference>
<protein>
    <recommendedName>
        <fullName evidence="3">DUF1330 domain-containing protein</fullName>
    </recommendedName>
</protein>
<dbReference type="eggNOG" id="ENOG5034BD5">
    <property type="taxonomic scope" value="Bacteria"/>
</dbReference>
<dbReference type="RefSeq" id="WP_009680677.1">
    <property type="nucleotide sequence ID" value="NZ_AEUD01000018.1"/>
</dbReference>